<dbReference type="Pfam" id="PF03942">
    <property type="entry name" value="DTW"/>
    <property type="match status" value="1"/>
</dbReference>
<evidence type="ECO:0000256" key="5">
    <source>
        <dbReference type="ARBA" id="ARBA00034489"/>
    </source>
</evidence>
<dbReference type="eggNOG" id="COG3148">
    <property type="taxonomic scope" value="Bacteria"/>
</dbReference>
<feature type="domain" description="DTW" evidence="6">
    <location>
        <begin position="18"/>
        <end position="204"/>
    </location>
</feature>
<organism evidence="7 8">
    <name type="scientific">Chondromyces apiculatus DSM 436</name>
    <dbReference type="NCBI Taxonomy" id="1192034"/>
    <lineage>
        <taxon>Bacteria</taxon>
        <taxon>Pseudomonadati</taxon>
        <taxon>Myxococcota</taxon>
        <taxon>Polyangia</taxon>
        <taxon>Polyangiales</taxon>
        <taxon>Polyangiaceae</taxon>
        <taxon>Chondromyces</taxon>
    </lineage>
</organism>
<dbReference type="PANTHER" id="PTHR21392:SF0">
    <property type="entry name" value="TRNA-URIDINE AMINOCARBOXYPROPYLTRANSFERASE 2"/>
    <property type="match status" value="1"/>
</dbReference>
<dbReference type="Proteomes" id="UP000019678">
    <property type="component" value="Unassembled WGS sequence"/>
</dbReference>
<evidence type="ECO:0000256" key="3">
    <source>
        <dbReference type="ARBA" id="ARBA00022691"/>
    </source>
</evidence>
<keyword evidence="8" id="KW-1185">Reference proteome</keyword>
<proteinExistence type="inferred from homology"/>
<keyword evidence="3" id="KW-0949">S-adenosyl-L-methionine</keyword>
<accession>A0A017T275</accession>
<dbReference type="SMART" id="SM01144">
    <property type="entry name" value="DTW"/>
    <property type="match status" value="1"/>
</dbReference>
<dbReference type="GO" id="GO:0008033">
    <property type="term" value="P:tRNA processing"/>
    <property type="evidence" value="ECO:0007669"/>
    <property type="project" value="UniProtKB-KW"/>
</dbReference>
<evidence type="ECO:0000256" key="2">
    <source>
        <dbReference type="ARBA" id="ARBA00022679"/>
    </source>
</evidence>
<gene>
    <name evidence="7" type="ORF">CAP_5680</name>
</gene>
<reference evidence="7 8" key="1">
    <citation type="submission" date="2013-05" db="EMBL/GenBank/DDBJ databases">
        <title>Genome assembly of Chondromyces apiculatus DSM 436.</title>
        <authorList>
            <person name="Sharma G."/>
            <person name="Khatri I."/>
            <person name="Kaur C."/>
            <person name="Mayilraj S."/>
            <person name="Subramanian S."/>
        </authorList>
    </citation>
    <scope>NUCLEOTIDE SEQUENCE [LARGE SCALE GENOMIC DNA]</scope>
    <source>
        <strain evidence="7 8">DSM 436</strain>
    </source>
</reference>
<dbReference type="EMBL" id="ASRX01000048">
    <property type="protein sequence ID" value="EYF03348.1"/>
    <property type="molecule type" value="Genomic_DNA"/>
</dbReference>
<name>A0A017T275_9BACT</name>
<evidence type="ECO:0000313" key="7">
    <source>
        <dbReference type="EMBL" id="EYF03348.1"/>
    </source>
</evidence>
<evidence type="ECO:0000313" key="8">
    <source>
        <dbReference type="Proteomes" id="UP000019678"/>
    </source>
</evidence>
<dbReference type="AlphaFoldDB" id="A0A017T275"/>
<keyword evidence="2" id="KW-0808">Transferase</keyword>
<comment type="similarity">
    <text evidence="5">Belongs to the TDD superfamily. DTWD2 family.</text>
</comment>
<keyword evidence="4" id="KW-0819">tRNA processing</keyword>
<dbReference type="InterPro" id="IPR039262">
    <property type="entry name" value="DTWD2/TAPT"/>
</dbReference>
<protein>
    <recommendedName>
        <fullName evidence="1">tRNA-uridine aminocarboxypropyltransferase</fullName>
        <ecNumber evidence="1">2.5.1.25</ecNumber>
    </recommendedName>
</protein>
<sequence>MIDPVALIPAPRSIRTRRIPRCTACALPPPLCLCAALRDLTVTPRTQLALLMHPSERFKSTSTGRLLTRVMPTLHLRLRGTPGLPPPPPLPEARRLVLFPDPTAPVLTADMAASGPVVLLVPDGTWRQARRITQRDPDACLAERVNLPPGLSSRYGLRRNPRPDTLSTFEAAACALGILEGEAIETRLMEAFDLWVERSKHLRDHGERIAAACRSGA</sequence>
<dbReference type="RefSeq" id="WP_052376030.1">
    <property type="nucleotide sequence ID" value="NZ_ASRX01000048.1"/>
</dbReference>
<dbReference type="PANTHER" id="PTHR21392">
    <property type="entry name" value="TRNA-URIDINE AMINOCARBOXYPROPYLTRANSFERASE 2"/>
    <property type="match status" value="1"/>
</dbReference>
<evidence type="ECO:0000256" key="4">
    <source>
        <dbReference type="ARBA" id="ARBA00022694"/>
    </source>
</evidence>
<evidence type="ECO:0000259" key="6">
    <source>
        <dbReference type="SMART" id="SM01144"/>
    </source>
</evidence>
<comment type="caution">
    <text evidence="7">The sequence shown here is derived from an EMBL/GenBank/DDBJ whole genome shotgun (WGS) entry which is preliminary data.</text>
</comment>
<dbReference type="STRING" id="1192034.CAP_5680"/>
<evidence type="ECO:0000256" key="1">
    <source>
        <dbReference type="ARBA" id="ARBA00012386"/>
    </source>
</evidence>
<dbReference type="EC" id="2.5.1.25" evidence="1"/>
<dbReference type="GO" id="GO:0016432">
    <property type="term" value="F:tRNA-uridine aminocarboxypropyltransferase activity"/>
    <property type="evidence" value="ECO:0007669"/>
    <property type="project" value="UniProtKB-EC"/>
</dbReference>
<dbReference type="InterPro" id="IPR005636">
    <property type="entry name" value="DTW"/>
</dbReference>